<keyword evidence="1" id="KW-1133">Transmembrane helix</keyword>
<protein>
    <recommendedName>
        <fullName evidence="4">Isoprenylcysteine carboxylmethyltransferase family protein</fullName>
    </recommendedName>
</protein>
<feature type="transmembrane region" description="Helical" evidence="1">
    <location>
        <begin position="6"/>
        <end position="28"/>
    </location>
</feature>
<proteinExistence type="predicted"/>
<organism evidence="2 3">
    <name type="scientific">Diplocloster modestus</name>
    <dbReference type="NCBI Taxonomy" id="2850322"/>
    <lineage>
        <taxon>Bacteria</taxon>
        <taxon>Bacillati</taxon>
        <taxon>Bacillota</taxon>
        <taxon>Clostridia</taxon>
        <taxon>Lachnospirales</taxon>
        <taxon>Lachnospiraceae</taxon>
        <taxon>Diplocloster</taxon>
    </lineage>
</organism>
<evidence type="ECO:0000313" key="3">
    <source>
        <dbReference type="Proteomes" id="UP001314681"/>
    </source>
</evidence>
<sequence>MYVAYFIFFLGCVLLTQSLLLLVFVLIFQITAHWMIRAEERWCIGQFGSTYLQYMKKVRRYF</sequence>
<keyword evidence="3" id="KW-1185">Reference proteome</keyword>
<name>A0ABS6K9Z5_9FIRM</name>
<reference evidence="2 3" key="1">
    <citation type="submission" date="2021-06" db="EMBL/GenBank/DDBJ databases">
        <title>Description of novel taxa of the family Lachnospiraceae.</title>
        <authorList>
            <person name="Chaplin A.V."/>
            <person name="Sokolova S.R."/>
            <person name="Pikina A.P."/>
            <person name="Korzhanova M."/>
            <person name="Belova V."/>
            <person name="Korostin D."/>
            <person name="Efimov B.A."/>
        </authorList>
    </citation>
    <scope>NUCLEOTIDE SEQUENCE [LARGE SCALE GENOMIC DNA]</scope>
    <source>
        <strain evidence="2 3">ASD4241</strain>
    </source>
</reference>
<evidence type="ECO:0000256" key="1">
    <source>
        <dbReference type="SAM" id="Phobius"/>
    </source>
</evidence>
<evidence type="ECO:0000313" key="2">
    <source>
        <dbReference type="EMBL" id="MBU9727326.1"/>
    </source>
</evidence>
<evidence type="ECO:0008006" key="4">
    <source>
        <dbReference type="Google" id="ProtNLM"/>
    </source>
</evidence>
<dbReference type="Proteomes" id="UP001314681">
    <property type="component" value="Unassembled WGS sequence"/>
</dbReference>
<keyword evidence="1" id="KW-0472">Membrane</keyword>
<dbReference type="RefSeq" id="WP_158354112.1">
    <property type="nucleotide sequence ID" value="NZ_JAHQCX010000010.1"/>
</dbReference>
<accession>A0ABS6K9Z5</accession>
<comment type="caution">
    <text evidence="2">The sequence shown here is derived from an EMBL/GenBank/DDBJ whole genome shotgun (WGS) entry which is preliminary data.</text>
</comment>
<keyword evidence="1" id="KW-0812">Transmembrane</keyword>
<dbReference type="EMBL" id="JAHQCX010000010">
    <property type="protein sequence ID" value="MBU9727326.1"/>
    <property type="molecule type" value="Genomic_DNA"/>
</dbReference>
<gene>
    <name evidence="2" type="ORF">KTH90_15010</name>
</gene>
<dbReference type="Gene3D" id="1.20.120.1630">
    <property type="match status" value="1"/>
</dbReference>